<dbReference type="PANTHER" id="PTHR43272:SF3">
    <property type="entry name" value="LONG CHAIN ACYL-COA SYNTHETASE 4"/>
    <property type="match status" value="1"/>
</dbReference>
<proteinExistence type="predicted"/>
<evidence type="ECO:0000259" key="2">
    <source>
        <dbReference type="Pfam" id="PF00501"/>
    </source>
</evidence>
<evidence type="ECO:0000313" key="4">
    <source>
        <dbReference type="Proteomes" id="UP001314263"/>
    </source>
</evidence>
<organism evidence="3 4">
    <name type="scientific">Coccomyxa viridis</name>
    <dbReference type="NCBI Taxonomy" id="1274662"/>
    <lineage>
        <taxon>Eukaryota</taxon>
        <taxon>Viridiplantae</taxon>
        <taxon>Chlorophyta</taxon>
        <taxon>core chlorophytes</taxon>
        <taxon>Trebouxiophyceae</taxon>
        <taxon>Trebouxiophyceae incertae sedis</taxon>
        <taxon>Coccomyxaceae</taxon>
        <taxon>Coccomyxa</taxon>
    </lineage>
</organism>
<dbReference type="GO" id="GO:0004467">
    <property type="term" value="F:long-chain fatty acid-CoA ligase activity"/>
    <property type="evidence" value="ECO:0007669"/>
    <property type="project" value="UniProtKB-EC"/>
</dbReference>
<feature type="domain" description="AMP-dependent synthetase/ligase" evidence="2">
    <location>
        <begin position="52"/>
        <end position="487"/>
    </location>
</feature>
<dbReference type="PROSITE" id="PS00455">
    <property type="entry name" value="AMP_BINDING"/>
    <property type="match status" value="1"/>
</dbReference>
<sequence length="679" mass="75207">MRFTDNEYLYEVDGPQRATRSHPARGPEYGNVAAKDGWPTIPGAKNLWEMFHNSVTQYPNNPCLGHRPITYGEPGAYVWQTYKEIGEKVDAIAGGIMHLGLQAHGRIGVYGINSPEWMITMQACNRQNAYCVPLYDTLGPDAVEYIIGHAEITLVFASAVKMRALVEPLIKAKGKVKALVVWGEVDGIAQMDIEEKAGLKVLKWDDFLEVGRQHPAEPISSKPDDLCTIMYTSGTTGNPKGVMLTHYNILSVVAGQLAAINQVATRYGEKFNKDDVMLSYLPLAHIFDRALEEMFLCYGARIGYWRGKIEGVQDDLHALKPTLFIGVPRVFDKLYEGVYEKLALERITRRWIFALALWYKKRQLRAGIKWDQAAPIVDAVVFSKVKARLGGRVRLVCSGSAPLAHHVEEFLKVVMCAPVSQGYGLTETCGSSFIALPETEFIGTVGGPLPLLTFRLEAVPEMGYDPMADPPRGEIIIKGPVVFQGYFKEQQKTDEVLDKDGWFHTGDIGEIAPIGSLKIIDRKKALFKLAQGEYVAPERIESALKKATVVQQVFVHGNSFESCVVAVVVPDEKALRAALGDEDALKINSPHAKEIVVAALTAAGREAGLKGYEIPKAVHLSAEEWTPENGMLTPTFKIKREVLKRTFGTMLDDLYVQLKQKGSGKRPANKIIDVHSRTE</sequence>
<comment type="caution">
    <text evidence="3">The sequence shown here is derived from an EMBL/GenBank/DDBJ whole genome shotgun (WGS) entry which is preliminary data.</text>
</comment>
<dbReference type="GO" id="GO:0005783">
    <property type="term" value="C:endoplasmic reticulum"/>
    <property type="evidence" value="ECO:0007669"/>
    <property type="project" value="TreeGrafter"/>
</dbReference>
<comment type="catalytic activity">
    <reaction evidence="1">
        <text>a long-chain fatty acid + ATP + CoA = a long-chain fatty acyl-CoA + AMP + diphosphate</text>
        <dbReference type="Rhea" id="RHEA:15421"/>
        <dbReference type="ChEBI" id="CHEBI:30616"/>
        <dbReference type="ChEBI" id="CHEBI:33019"/>
        <dbReference type="ChEBI" id="CHEBI:57287"/>
        <dbReference type="ChEBI" id="CHEBI:57560"/>
        <dbReference type="ChEBI" id="CHEBI:83139"/>
        <dbReference type="ChEBI" id="CHEBI:456215"/>
        <dbReference type="EC" id="6.2.1.3"/>
    </reaction>
    <physiologicalReaction direction="left-to-right" evidence="1">
        <dbReference type="Rhea" id="RHEA:15422"/>
    </physiologicalReaction>
</comment>
<keyword evidence="4" id="KW-1185">Reference proteome</keyword>
<evidence type="ECO:0000256" key="1">
    <source>
        <dbReference type="ARBA" id="ARBA00024484"/>
    </source>
</evidence>
<gene>
    <name evidence="3" type="ORF">CVIRNUC_004850</name>
</gene>
<dbReference type="EMBL" id="CAUYUE010000006">
    <property type="protein sequence ID" value="CAK0779779.1"/>
    <property type="molecule type" value="Genomic_DNA"/>
</dbReference>
<dbReference type="GO" id="GO:0016020">
    <property type="term" value="C:membrane"/>
    <property type="evidence" value="ECO:0007669"/>
    <property type="project" value="TreeGrafter"/>
</dbReference>
<dbReference type="Gene3D" id="3.30.300.30">
    <property type="match status" value="1"/>
</dbReference>
<dbReference type="Proteomes" id="UP001314263">
    <property type="component" value="Unassembled WGS sequence"/>
</dbReference>
<protein>
    <recommendedName>
        <fullName evidence="2">AMP-dependent synthetase/ligase domain-containing protein</fullName>
    </recommendedName>
</protein>
<dbReference type="AlphaFoldDB" id="A0AAV1I4J2"/>
<reference evidence="3 4" key="1">
    <citation type="submission" date="2023-10" db="EMBL/GenBank/DDBJ databases">
        <authorList>
            <person name="Maclean D."/>
            <person name="Macfadyen A."/>
        </authorList>
    </citation>
    <scope>NUCLEOTIDE SEQUENCE [LARGE SCALE GENOMIC DNA]</scope>
</reference>
<dbReference type="InterPro" id="IPR042099">
    <property type="entry name" value="ANL_N_sf"/>
</dbReference>
<accession>A0AAV1I4J2</accession>
<dbReference type="PANTHER" id="PTHR43272">
    <property type="entry name" value="LONG-CHAIN-FATTY-ACID--COA LIGASE"/>
    <property type="match status" value="1"/>
</dbReference>
<dbReference type="InterPro" id="IPR020845">
    <property type="entry name" value="AMP-binding_CS"/>
</dbReference>
<name>A0AAV1I4J2_9CHLO</name>
<dbReference type="Pfam" id="PF00501">
    <property type="entry name" value="AMP-binding"/>
    <property type="match status" value="1"/>
</dbReference>
<evidence type="ECO:0000313" key="3">
    <source>
        <dbReference type="EMBL" id="CAK0779779.1"/>
    </source>
</evidence>
<dbReference type="InterPro" id="IPR000873">
    <property type="entry name" value="AMP-dep_synth/lig_dom"/>
</dbReference>
<dbReference type="Gene3D" id="3.40.50.12780">
    <property type="entry name" value="N-terminal domain of ligase-like"/>
    <property type="match status" value="1"/>
</dbReference>
<dbReference type="InterPro" id="IPR045851">
    <property type="entry name" value="AMP-bd_C_sf"/>
</dbReference>
<dbReference type="SUPFAM" id="SSF56801">
    <property type="entry name" value="Acetyl-CoA synthetase-like"/>
    <property type="match status" value="1"/>
</dbReference>